<evidence type="ECO:0000256" key="1">
    <source>
        <dbReference type="ARBA" id="ARBA00004694"/>
    </source>
</evidence>
<dbReference type="UniPathway" id="UPA00251">
    <property type="reaction ID" value="UER00318"/>
</dbReference>
<comment type="caution">
    <text evidence="14">The sequence shown here is derived from an EMBL/GenBank/DDBJ whole genome shotgun (WGS) entry which is preliminary data.</text>
</comment>
<dbReference type="InterPro" id="IPR030656">
    <property type="entry name" value="ALAD_AS"/>
</dbReference>
<keyword evidence="15" id="KW-1185">Reference proteome</keyword>
<evidence type="ECO:0000256" key="3">
    <source>
        <dbReference type="ARBA" id="ARBA00012053"/>
    </source>
</evidence>
<evidence type="ECO:0000256" key="10">
    <source>
        <dbReference type="PIRSR" id="PIRSR001415-5"/>
    </source>
</evidence>
<dbReference type="PRINTS" id="PR00144">
    <property type="entry name" value="DALDHYDRTASE"/>
</dbReference>
<evidence type="ECO:0000256" key="12">
    <source>
        <dbReference type="RuleBase" id="RU004161"/>
    </source>
</evidence>
<evidence type="ECO:0000256" key="2">
    <source>
        <dbReference type="ARBA" id="ARBA00008055"/>
    </source>
</evidence>
<evidence type="ECO:0000256" key="7">
    <source>
        <dbReference type="ARBA" id="ARBA00023244"/>
    </source>
</evidence>
<dbReference type="GO" id="GO:0008270">
    <property type="term" value="F:zinc ion binding"/>
    <property type="evidence" value="ECO:0007669"/>
    <property type="project" value="TreeGrafter"/>
</dbReference>
<dbReference type="SMART" id="SM01004">
    <property type="entry name" value="ALAD"/>
    <property type="match status" value="1"/>
</dbReference>
<keyword evidence="7 11" id="KW-0627">Porphyrin biosynthesis</keyword>
<keyword evidence="10" id="KW-0460">Magnesium</keyword>
<dbReference type="PANTHER" id="PTHR11458:SF0">
    <property type="entry name" value="DELTA-AMINOLEVULINIC ACID DEHYDRATASE"/>
    <property type="match status" value="1"/>
</dbReference>
<dbReference type="Gene3D" id="3.20.20.70">
    <property type="entry name" value="Aldolase class I"/>
    <property type="match status" value="1"/>
</dbReference>
<dbReference type="SUPFAM" id="SSF51569">
    <property type="entry name" value="Aldolase"/>
    <property type="match status" value="1"/>
</dbReference>
<keyword evidence="10" id="KW-0479">Metal-binding</keyword>
<evidence type="ECO:0000256" key="11">
    <source>
        <dbReference type="RuleBase" id="RU000515"/>
    </source>
</evidence>
<evidence type="ECO:0000313" key="14">
    <source>
        <dbReference type="EMBL" id="MTD96032.1"/>
    </source>
</evidence>
<dbReference type="GO" id="GO:0005829">
    <property type="term" value="C:cytosol"/>
    <property type="evidence" value="ECO:0007669"/>
    <property type="project" value="TreeGrafter"/>
</dbReference>
<feature type="region of interest" description="Disordered" evidence="13">
    <location>
        <begin position="1"/>
        <end position="31"/>
    </location>
</feature>
<dbReference type="InterPro" id="IPR001731">
    <property type="entry name" value="ALAD"/>
</dbReference>
<dbReference type="FunFam" id="3.20.20.70:FF:000019">
    <property type="entry name" value="Delta-aminolevulinic acid dehydratase"/>
    <property type="match status" value="1"/>
</dbReference>
<feature type="active site" description="Schiff-base intermediate with substrate" evidence="9">
    <location>
        <position position="224"/>
    </location>
</feature>
<proteinExistence type="inferred from homology"/>
<reference evidence="14 15" key="1">
    <citation type="submission" date="2019-11" db="EMBL/GenBank/DDBJ databases">
        <title>Identification of a novel strain.</title>
        <authorList>
            <person name="Xu Q."/>
            <person name="Wang G."/>
        </authorList>
    </citation>
    <scope>NUCLEOTIDE SEQUENCE [LARGE SCALE GENOMIC DNA]</scope>
    <source>
        <strain evidence="15">xq</strain>
    </source>
</reference>
<evidence type="ECO:0000256" key="13">
    <source>
        <dbReference type="SAM" id="MobiDB-lite"/>
    </source>
</evidence>
<feature type="compositionally biased region" description="Low complexity" evidence="13">
    <location>
        <begin position="13"/>
        <end position="28"/>
    </location>
</feature>
<dbReference type="AlphaFoldDB" id="A0A6I3KQD6"/>
<sequence length="362" mass="39191">MKSRQPVTPLQPAARGEAPERAAPTAAGSYPSVRLRRVRSTRWSRRLVAEHRLTVDDLIWPMFVIEGSNKRVPIASMPGVERLSVDNIVASAEQAVQLGIPAIALFPYTEPKLRSDDAREAFNPENLVCRAARAIKAAGIEIGIVLDVALDPYTSHGHDGLMRGTEIANDETIEALVRQSLVQAEAGADILAPSDMMDGRVGAIRTALETNGYVNTLIMAYAAKYASAFYGPFRDAVGSSMTLASSPEKRDKRSYQMDPANSDEALREVAMDLAEGADLIMVKPGMAYLDIVRRVSETFRVPTFAYQVSGEYAMLQAAANAGWLDGDAVMMESLLAFKRAGAAGILTYFAPRAAAVLNEIRA</sequence>
<evidence type="ECO:0000256" key="5">
    <source>
        <dbReference type="ARBA" id="ARBA00023133"/>
    </source>
</evidence>
<dbReference type="PROSITE" id="PS00169">
    <property type="entry name" value="D_ALA_DEHYDRATASE"/>
    <property type="match status" value="1"/>
</dbReference>
<keyword evidence="6 11" id="KW-0456">Lyase</keyword>
<dbReference type="EMBL" id="WMBQ01000002">
    <property type="protein sequence ID" value="MTD96032.1"/>
    <property type="molecule type" value="Genomic_DNA"/>
</dbReference>
<comment type="subunit">
    <text evidence="11">Homooctamer.</text>
</comment>
<accession>A0A6I3KQD6</accession>
<dbReference type="GO" id="GO:0006782">
    <property type="term" value="P:protoporphyrinogen IX biosynthetic process"/>
    <property type="evidence" value="ECO:0007669"/>
    <property type="project" value="UniProtKB-UniPathway"/>
</dbReference>
<dbReference type="CDD" id="cd04823">
    <property type="entry name" value="ALAD_PBGS_aspartate_rich"/>
    <property type="match status" value="1"/>
</dbReference>
<comment type="pathway">
    <text evidence="1">Porphyrin-containing compound metabolism; protoporphyrin-IX biosynthesis; coproporphyrinogen-III from 5-aminolevulinate: step 1/4.</text>
</comment>
<evidence type="ECO:0000256" key="8">
    <source>
        <dbReference type="ARBA" id="ARBA00047651"/>
    </source>
</evidence>
<evidence type="ECO:0000256" key="4">
    <source>
        <dbReference type="ARBA" id="ARBA00020771"/>
    </source>
</evidence>
<keyword evidence="5" id="KW-0350">Heme biosynthesis</keyword>
<dbReference type="PANTHER" id="PTHR11458">
    <property type="entry name" value="DELTA-AMINOLEVULINIC ACID DEHYDRATASE"/>
    <property type="match status" value="1"/>
</dbReference>
<protein>
    <recommendedName>
        <fullName evidence="4 11">Delta-aminolevulinic acid dehydratase</fullName>
        <ecNumber evidence="3 11">4.2.1.24</ecNumber>
    </recommendedName>
</protein>
<gene>
    <name evidence="14" type="primary">hemB</name>
    <name evidence="14" type="ORF">GIW81_16960</name>
</gene>
<dbReference type="Proteomes" id="UP000440694">
    <property type="component" value="Unassembled WGS sequence"/>
</dbReference>
<dbReference type="PIRSF" id="PIRSF001415">
    <property type="entry name" value="Porphbilin_synth"/>
    <property type="match status" value="1"/>
</dbReference>
<dbReference type="RefSeq" id="WP_154740508.1">
    <property type="nucleotide sequence ID" value="NZ_WMBQ01000002.1"/>
</dbReference>
<dbReference type="GO" id="GO:0004655">
    <property type="term" value="F:porphobilinogen synthase activity"/>
    <property type="evidence" value="ECO:0007669"/>
    <property type="project" value="UniProtKB-EC"/>
</dbReference>
<comment type="catalytic activity">
    <reaction evidence="8 11">
        <text>2 5-aminolevulinate = porphobilinogen + 2 H2O + H(+)</text>
        <dbReference type="Rhea" id="RHEA:24064"/>
        <dbReference type="ChEBI" id="CHEBI:15377"/>
        <dbReference type="ChEBI" id="CHEBI:15378"/>
        <dbReference type="ChEBI" id="CHEBI:58126"/>
        <dbReference type="ChEBI" id="CHEBI:356416"/>
        <dbReference type="EC" id="4.2.1.24"/>
    </reaction>
</comment>
<dbReference type="EC" id="4.2.1.24" evidence="3 11"/>
<feature type="binding site" evidence="10">
    <location>
        <position position="268"/>
    </location>
    <ligand>
        <name>Mg(2+)</name>
        <dbReference type="ChEBI" id="CHEBI:18420"/>
    </ligand>
</feature>
<name>A0A6I3KQD6_9HYPH</name>
<dbReference type="NCBIfam" id="NF006762">
    <property type="entry name" value="PRK09283.1"/>
    <property type="match status" value="1"/>
</dbReference>
<dbReference type="Pfam" id="PF00490">
    <property type="entry name" value="ALAD"/>
    <property type="match status" value="1"/>
</dbReference>
<comment type="similarity">
    <text evidence="2 12">Belongs to the ALAD family.</text>
</comment>
<dbReference type="InterPro" id="IPR013785">
    <property type="entry name" value="Aldolase_TIM"/>
</dbReference>
<evidence type="ECO:0000313" key="15">
    <source>
        <dbReference type="Proteomes" id="UP000440694"/>
    </source>
</evidence>
<evidence type="ECO:0000256" key="9">
    <source>
        <dbReference type="PIRSR" id="PIRSR001415-1"/>
    </source>
</evidence>
<evidence type="ECO:0000256" key="6">
    <source>
        <dbReference type="ARBA" id="ARBA00023239"/>
    </source>
</evidence>
<organism evidence="14 15">
    <name type="scientific">Hyphomicrobium album</name>
    <dbReference type="NCBI Taxonomy" id="2665159"/>
    <lineage>
        <taxon>Bacteria</taxon>
        <taxon>Pseudomonadati</taxon>
        <taxon>Pseudomonadota</taxon>
        <taxon>Alphaproteobacteria</taxon>
        <taxon>Hyphomicrobiales</taxon>
        <taxon>Hyphomicrobiaceae</taxon>
        <taxon>Hyphomicrobium</taxon>
    </lineage>
</organism>
<feature type="active site" description="Schiff-base intermediate with substrate" evidence="9">
    <location>
        <position position="283"/>
    </location>
</feature>